<feature type="region of interest" description="Disordered" evidence="2">
    <location>
        <begin position="424"/>
        <end position="551"/>
    </location>
</feature>
<dbReference type="PANTHER" id="PTHR28190:SF2">
    <property type="entry name" value="MIGRATION PROTEIN, PUTATIVE (AFU_ORTHOLOGUE AFUA_2G07730)-RELATED"/>
    <property type="match status" value="1"/>
</dbReference>
<dbReference type="GO" id="GO:0005543">
    <property type="term" value="F:phospholipid binding"/>
    <property type="evidence" value="ECO:0007669"/>
    <property type="project" value="InterPro"/>
</dbReference>
<dbReference type="Pfam" id="PF12814">
    <property type="entry name" value="Mcp5_PH"/>
    <property type="match status" value="1"/>
</dbReference>
<dbReference type="InterPro" id="IPR024774">
    <property type="entry name" value="PH_dom-Mcp5-type"/>
</dbReference>
<feature type="compositionally biased region" description="Low complexity" evidence="2">
    <location>
        <begin position="530"/>
        <end position="543"/>
    </location>
</feature>
<feature type="region of interest" description="Disordered" evidence="2">
    <location>
        <begin position="19"/>
        <end position="82"/>
    </location>
</feature>
<feature type="compositionally biased region" description="Pro residues" evidence="2">
    <location>
        <begin position="492"/>
        <end position="504"/>
    </location>
</feature>
<comment type="caution">
    <text evidence="4">The sequence shown here is derived from an EMBL/GenBank/DDBJ whole genome shotgun (WGS) entry which is preliminary data.</text>
</comment>
<dbReference type="VEuPathDB" id="FungiDB:jhhlp_006228"/>
<gene>
    <name evidence="4" type="ORF">jhhlp_006228</name>
</gene>
<evidence type="ECO:0000256" key="2">
    <source>
        <dbReference type="SAM" id="MobiDB-lite"/>
    </source>
</evidence>
<keyword evidence="5" id="KW-1185">Reference proteome</keyword>
<dbReference type="GO" id="GO:0015631">
    <property type="term" value="F:tubulin binding"/>
    <property type="evidence" value="ECO:0007669"/>
    <property type="project" value="TreeGrafter"/>
</dbReference>
<dbReference type="EMBL" id="NLAX01000701">
    <property type="protein sequence ID" value="PKS07622.1"/>
    <property type="molecule type" value="Genomic_DNA"/>
</dbReference>
<feature type="coiled-coil region" evidence="1">
    <location>
        <begin position="178"/>
        <end position="237"/>
    </location>
</feature>
<feature type="compositionally biased region" description="Basic and acidic residues" evidence="2">
    <location>
        <begin position="68"/>
        <end position="79"/>
    </location>
</feature>
<feature type="compositionally biased region" description="Basic residues" evidence="2">
    <location>
        <begin position="40"/>
        <end position="50"/>
    </location>
</feature>
<protein>
    <recommendedName>
        <fullName evidence="3">Pleckstrin homology domain-containing protein</fullName>
    </recommendedName>
</protein>
<dbReference type="InParanoid" id="A0A2N3N5H1"/>
<dbReference type="STRING" id="41688.A0A2N3N5H1"/>
<sequence>MVTFGCTNFNMAVWETEDEYSGPTAAASLPTPQDTPYKTPSRRSSRKSRRSATPPAQSSSPPPIPSSERIDKRSSKDISTDETISILDPRRFTPTLHASLVAEILSLRRDQEEKIKFIENLETSLQATREEQETLQTNLINTSKEARSLKRQLALLEGGTSSALGELARERDEAVDSVTETKKRLDVIQKKLRAQEEDSERVHDQWAKEKDAWEEEKRKYERRVHVAESRLKVVLDEVAAYQAAHINGTHNGVIESETEEVGRDNDAASVRTMSMTNSIRFSVLSGPNAAKLNGHSLADELNFDGEDDWQTDNDGRESVLSNHRHVRNMSRDSVVSRMHRRNQSMESLRRAGSVARGRLFVNQSVLEILEDGIGEDDEAAQPEPPKPAYVDSGVQYSPPPSPKLQPSKPCTPEPIALVEKVYDLDSPGSRGSPRADNEIEANQRRKRVHYGRPLSIDPMKSHLHQMVSAGSQTVEEPLSPPKTPKSPLRSMTPPPQVTQPPLPPMVSSSTQTDPPALPRPETFPVPQMAIPSISIVPPTSRPTTPREPRLPQYFKDFGCQVNLTKTIEVATASVQTEEIRIDRRLAQLPEHLRPSAITSRPPTPSSPVDDGRQFTPVPGNLPPRNPRRLLNRTSVPDMPSSPPPAIPVSQEETHDAYPGNNDDGPLSSQKAPVKRPHRISSLFAGFDGGSSDEADEFADADASDSEFRTALSAPRPKGATAPGPKTSKRHSSSTWSSMSPEQVMSRRNSSRSSMRPLGGTEVYSSFNLPEGREPLTRRPSLKRSLRSYEKTAVIGTAKVNVMRKAAMIQSGIATHQGRARSPSFTDARDPPFPIPTRASSRRPPISASAPSDGTRSPTRSSGSWHRRGSSRSHYRANSIRKVRSAAAIPVKPRYRRHGSRSPPLFPEPMEPPESPSLPPLPFNDITTPRNRAGSSVKYRMHSSQPSTNTAVTSTSYNDVGSTNITSQSTGVVDAIAQTMVGEWMFKYVRRRKSFGVPEAGNRDENSNDRHKRWVWLAPYERAILWSSKQPSSNSTLMGKQGRKFTIQSVLDVKDDNPSPKGHPNVFNRSILILTPQRALKFTAVSAERHYVWLTALSFLAHSSQAIPEILAIQPPKAVPDFEMPQAKPRRPGIRDSIRLTKSKGAFGRAGPPSIPSVPSIPDEPPPSTIGDISTYRNPDTFPPLPNSHQRDGSREAAEPPYIPRFHERNFQERGLQERANNVMVHGRKRSNTGGHVPPPLSFRGFSGPVGNGSYQHTATNSVAGASIGTAGSSDIYQSQASSTGTWAMGNTASGRTSEASSRPSNFFDAIGTVRMEAFISPLAFPRLDGHPDELDEYQNFARRRSKELRRRNSRNRNRDSYNSRGTRATDDWSRNGEEDFFSRDDPFKGF</sequence>
<evidence type="ECO:0000313" key="5">
    <source>
        <dbReference type="Proteomes" id="UP000233524"/>
    </source>
</evidence>
<feature type="compositionally biased region" description="Acidic residues" evidence="2">
    <location>
        <begin position="690"/>
        <end position="704"/>
    </location>
</feature>
<feature type="region of interest" description="Disordered" evidence="2">
    <location>
        <begin position="812"/>
        <end position="919"/>
    </location>
</feature>
<evidence type="ECO:0000313" key="4">
    <source>
        <dbReference type="EMBL" id="PKS07622.1"/>
    </source>
</evidence>
<dbReference type="Proteomes" id="UP000233524">
    <property type="component" value="Unassembled WGS sequence"/>
</dbReference>
<feature type="compositionally biased region" description="Low complexity" evidence="2">
    <location>
        <begin position="835"/>
        <end position="851"/>
    </location>
</feature>
<feature type="coiled-coil region" evidence="1">
    <location>
        <begin position="118"/>
        <end position="152"/>
    </location>
</feature>
<reference evidence="4 5" key="1">
    <citation type="journal article" date="2017" name="G3 (Bethesda)">
        <title>First Draft Genome Sequence of the Pathogenic Fungus Lomentospora prolificans (Formerly Scedosporium prolificans).</title>
        <authorList>
            <person name="Luo R."/>
            <person name="Zimin A."/>
            <person name="Workman R."/>
            <person name="Fan Y."/>
            <person name="Pertea G."/>
            <person name="Grossman N."/>
            <person name="Wear M.P."/>
            <person name="Jia B."/>
            <person name="Miller H."/>
            <person name="Casadevall A."/>
            <person name="Timp W."/>
            <person name="Zhang S.X."/>
            <person name="Salzberg S.L."/>
        </authorList>
    </citation>
    <scope>NUCLEOTIDE SEQUENCE [LARGE SCALE GENOMIC DNA]</scope>
    <source>
        <strain evidence="4 5">JHH-5317</strain>
    </source>
</reference>
<dbReference type="OrthoDB" id="2149224at2759"/>
<feature type="region of interest" description="Disordered" evidence="2">
    <location>
        <begin position="1227"/>
        <end position="1248"/>
    </location>
</feature>
<feature type="region of interest" description="Disordered" evidence="2">
    <location>
        <begin position="1343"/>
        <end position="1390"/>
    </location>
</feature>
<dbReference type="GO" id="GO:0032065">
    <property type="term" value="P:maintenance of protein location in cell cortex"/>
    <property type="evidence" value="ECO:0007669"/>
    <property type="project" value="InterPro"/>
</dbReference>
<feature type="compositionally biased region" description="Basic residues" evidence="2">
    <location>
        <begin position="864"/>
        <end position="883"/>
    </location>
</feature>
<keyword evidence="1" id="KW-0175">Coiled coil</keyword>
<organism evidence="4 5">
    <name type="scientific">Lomentospora prolificans</name>
    <dbReference type="NCBI Taxonomy" id="41688"/>
    <lineage>
        <taxon>Eukaryota</taxon>
        <taxon>Fungi</taxon>
        <taxon>Dikarya</taxon>
        <taxon>Ascomycota</taxon>
        <taxon>Pezizomycotina</taxon>
        <taxon>Sordariomycetes</taxon>
        <taxon>Hypocreomycetidae</taxon>
        <taxon>Microascales</taxon>
        <taxon>Microascaceae</taxon>
        <taxon>Lomentospora</taxon>
    </lineage>
</organism>
<dbReference type="InterPro" id="IPR053005">
    <property type="entry name" value="Nuclear_Pos-Cytoskel_Interact"/>
</dbReference>
<proteinExistence type="predicted"/>
<feature type="compositionally biased region" description="Low complexity" evidence="2">
    <location>
        <begin position="732"/>
        <end position="755"/>
    </location>
</feature>
<name>A0A2N3N5H1_9PEZI</name>
<feature type="compositionally biased region" description="Basic and acidic residues" evidence="2">
    <location>
        <begin position="1356"/>
        <end position="1390"/>
    </location>
</feature>
<feature type="region of interest" description="Disordered" evidence="2">
    <location>
        <begin position="1123"/>
        <end position="1207"/>
    </location>
</feature>
<feature type="compositionally biased region" description="Basic residues" evidence="2">
    <location>
        <begin position="1343"/>
        <end position="1355"/>
    </location>
</feature>
<feature type="region of interest" description="Disordered" evidence="2">
    <location>
        <begin position="586"/>
        <end position="783"/>
    </location>
</feature>
<feature type="compositionally biased region" description="Basic and acidic residues" evidence="2">
    <location>
        <begin position="433"/>
        <end position="443"/>
    </location>
</feature>
<dbReference type="GO" id="GO:0000226">
    <property type="term" value="P:microtubule cytoskeleton organization"/>
    <property type="evidence" value="ECO:0007669"/>
    <property type="project" value="TreeGrafter"/>
</dbReference>
<dbReference type="GO" id="GO:0005739">
    <property type="term" value="C:mitochondrion"/>
    <property type="evidence" value="ECO:0007669"/>
    <property type="project" value="TreeGrafter"/>
</dbReference>
<dbReference type="GO" id="GO:0005938">
    <property type="term" value="C:cell cortex"/>
    <property type="evidence" value="ECO:0007669"/>
    <property type="project" value="InterPro"/>
</dbReference>
<accession>A0A2N3N5H1</accession>
<dbReference type="PANTHER" id="PTHR28190">
    <property type="entry name" value="NUCLEAR MIGRATION PROTEIN NUM1"/>
    <property type="match status" value="1"/>
</dbReference>
<feature type="compositionally biased region" description="Basic and acidic residues" evidence="2">
    <location>
        <begin position="1188"/>
        <end position="1197"/>
    </location>
</feature>
<feature type="compositionally biased region" description="Pro residues" evidence="2">
    <location>
        <begin position="903"/>
        <end position="919"/>
    </location>
</feature>
<evidence type="ECO:0000259" key="3">
    <source>
        <dbReference type="Pfam" id="PF12814"/>
    </source>
</evidence>
<feature type="domain" description="Pleckstrin homology" evidence="3">
    <location>
        <begin position="971"/>
        <end position="1102"/>
    </location>
</feature>
<evidence type="ECO:0000256" key="1">
    <source>
        <dbReference type="SAM" id="Coils"/>
    </source>
</evidence>
<feature type="region of interest" description="Disordered" evidence="2">
    <location>
        <begin position="374"/>
        <end position="411"/>
    </location>
</feature>